<dbReference type="InParanoid" id="A0A0D0EC36"/>
<dbReference type="HOGENOM" id="CLU_1943181_0_0_1"/>
<reference evidence="2 3" key="1">
    <citation type="submission" date="2014-04" db="EMBL/GenBank/DDBJ databases">
        <authorList>
            <consortium name="DOE Joint Genome Institute"/>
            <person name="Kuo A."/>
            <person name="Kohler A."/>
            <person name="Jargeat P."/>
            <person name="Nagy L.G."/>
            <person name="Floudas D."/>
            <person name="Copeland A."/>
            <person name="Barry K.W."/>
            <person name="Cichocki N."/>
            <person name="Veneault-Fourrey C."/>
            <person name="LaButti K."/>
            <person name="Lindquist E.A."/>
            <person name="Lipzen A."/>
            <person name="Lundell T."/>
            <person name="Morin E."/>
            <person name="Murat C."/>
            <person name="Sun H."/>
            <person name="Tunlid A."/>
            <person name="Henrissat B."/>
            <person name="Grigoriev I.V."/>
            <person name="Hibbett D.S."/>
            <person name="Martin F."/>
            <person name="Nordberg H.P."/>
            <person name="Cantor M.N."/>
            <person name="Hua S.X."/>
        </authorList>
    </citation>
    <scope>NUCLEOTIDE SEQUENCE [LARGE SCALE GENOMIC DNA]</scope>
    <source>
        <strain evidence="2 3">Ve08.2h10</strain>
    </source>
</reference>
<evidence type="ECO:0000256" key="1">
    <source>
        <dbReference type="SAM" id="MobiDB-lite"/>
    </source>
</evidence>
<name>A0A0D0EC36_9AGAM</name>
<dbReference type="AlphaFoldDB" id="A0A0D0EC36"/>
<proteinExistence type="predicted"/>
<dbReference type="OrthoDB" id="10517268at2759"/>
<sequence length="130" mass="14348">QFHGALEVGASGGHKISMRIIKRDELTMTVSSAPWRSEKRAVPSELHLPSCSVTMQRGGTILVTSPSTGHAVDRRKKRPKVHLTQMSNGGSHLREFVTKQLRWAAEPSPRGILLCTREYSIPDGPTLKHS</sequence>
<feature type="region of interest" description="Disordered" evidence="1">
    <location>
        <begin position="62"/>
        <end position="89"/>
    </location>
</feature>
<feature type="non-terminal residue" evidence="2">
    <location>
        <position position="1"/>
    </location>
</feature>
<dbReference type="Proteomes" id="UP000054538">
    <property type="component" value="Unassembled WGS sequence"/>
</dbReference>
<keyword evidence="3" id="KW-1185">Reference proteome</keyword>
<evidence type="ECO:0000313" key="2">
    <source>
        <dbReference type="EMBL" id="KIK98685.1"/>
    </source>
</evidence>
<dbReference type="EMBL" id="KN824884">
    <property type="protein sequence ID" value="KIK98685.1"/>
    <property type="molecule type" value="Genomic_DNA"/>
</dbReference>
<protein>
    <submittedName>
        <fullName evidence="2">Uncharacterized protein</fullName>
    </submittedName>
</protein>
<reference evidence="3" key="2">
    <citation type="submission" date="2015-01" db="EMBL/GenBank/DDBJ databases">
        <title>Evolutionary Origins and Diversification of the Mycorrhizal Mutualists.</title>
        <authorList>
            <consortium name="DOE Joint Genome Institute"/>
            <consortium name="Mycorrhizal Genomics Consortium"/>
            <person name="Kohler A."/>
            <person name="Kuo A."/>
            <person name="Nagy L.G."/>
            <person name="Floudas D."/>
            <person name="Copeland A."/>
            <person name="Barry K.W."/>
            <person name="Cichocki N."/>
            <person name="Veneault-Fourrey C."/>
            <person name="LaButti K."/>
            <person name="Lindquist E.A."/>
            <person name="Lipzen A."/>
            <person name="Lundell T."/>
            <person name="Morin E."/>
            <person name="Murat C."/>
            <person name="Riley R."/>
            <person name="Ohm R."/>
            <person name="Sun H."/>
            <person name="Tunlid A."/>
            <person name="Henrissat B."/>
            <person name="Grigoriev I.V."/>
            <person name="Hibbett D.S."/>
            <person name="Martin F."/>
        </authorList>
    </citation>
    <scope>NUCLEOTIDE SEQUENCE [LARGE SCALE GENOMIC DNA]</scope>
    <source>
        <strain evidence="3">Ve08.2h10</strain>
    </source>
</reference>
<gene>
    <name evidence="2" type="ORF">PAXRUDRAFT_133714</name>
</gene>
<evidence type="ECO:0000313" key="3">
    <source>
        <dbReference type="Proteomes" id="UP000054538"/>
    </source>
</evidence>
<accession>A0A0D0EC36</accession>
<organism evidence="2 3">
    <name type="scientific">Paxillus rubicundulus Ve08.2h10</name>
    <dbReference type="NCBI Taxonomy" id="930991"/>
    <lineage>
        <taxon>Eukaryota</taxon>
        <taxon>Fungi</taxon>
        <taxon>Dikarya</taxon>
        <taxon>Basidiomycota</taxon>
        <taxon>Agaricomycotina</taxon>
        <taxon>Agaricomycetes</taxon>
        <taxon>Agaricomycetidae</taxon>
        <taxon>Boletales</taxon>
        <taxon>Paxilineae</taxon>
        <taxon>Paxillaceae</taxon>
        <taxon>Paxillus</taxon>
    </lineage>
</organism>